<sequence>MLEIKQKIRNILIKIGLISPRLSTLYYFLFSNRFDNVHYAILSGIHENRLNTNNIGNFRRSIHRIEKGLITTPSKPFFAEGYIKETIESYGAMIINPNDENLILWASNVLQDYFDKVEHTNIIKSAFNHFNLLGKYEINEKAKPYKAQNKICSISYDDYLDLNKYRRSIRYYTNKVVPRELIEKAVKAALYAPSACNRQPFSFFIIEGNKNIHGCDYTPDGAQSFSKNIHTMIYVIGDYSYYFHERDKNVIFVDGGLVVMNLVLALETLGVSSCICNWGDLKDKNNNLSKKLSLKPYQSCITTLSIGYALENSGIASSIKKTVDSVVKYHSELPIK</sequence>
<evidence type="ECO:0000256" key="2">
    <source>
        <dbReference type="ARBA" id="ARBA00023002"/>
    </source>
</evidence>
<dbReference type="SUPFAM" id="SSF55469">
    <property type="entry name" value="FMN-dependent nitroreductase-like"/>
    <property type="match status" value="1"/>
</dbReference>
<name>A0ABT8W8N4_9FLAO</name>
<evidence type="ECO:0000313" key="5">
    <source>
        <dbReference type="Proteomes" id="UP001176883"/>
    </source>
</evidence>
<reference evidence="4" key="1">
    <citation type="submission" date="2023-07" db="EMBL/GenBank/DDBJ databases">
        <title>Two novel species in the genus Flavivirga.</title>
        <authorList>
            <person name="Kwon K."/>
        </authorList>
    </citation>
    <scope>NUCLEOTIDE SEQUENCE</scope>
    <source>
        <strain evidence="4">KCTC 52353</strain>
    </source>
</reference>
<proteinExistence type="inferred from homology"/>
<dbReference type="PANTHER" id="PTHR43673:SF10">
    <property type="entry name" value="NADH DEHYDROGENASE_NAD(P)H NITROREDUCTASE XCC3605-RELATED"/>
    <property type="match status" value="1"/>
</dbReference>
<protein>
    <submittedName>
        <fullName evidence="4">Nitroreductase family protein</fullName>
    </submittedName>
</protein>
<dbReference type="Gene3D" id="3.40.109.10">
    <property type="entry name" value="NADH Oxidase"/>
    <property type="match status" value="1"/>
</dbReference>
<dbReference type="InterPro" id="IPR029479">
    <property type="entry name" value="Nitroreductase"/>
</dbReference>
<accession>A0ABT8W8N4</accession>
<dbReference type="Proteomes" id="UP001176883">
    <property type="component" value="Unassembled WGS sequence"/>
</dbReference>
<gene>
    <name evidence="4" type="ORF">Q4Q35_06720</name>
</gene>
<evidence type="ECO:0000259" key="3">
    <source>
        <dbReference type="Pfam" id="PF00881"/>
    </source>
</evidence>
<dbReference type="RefSeq" id="WP_303277185.1">
    <property type="nucleotide sequence ID" value="NZ_JAUOEK010000072.1"/>
</dbReference>
<comment type="caution">
    <text evidence="4">The sequence shown here is derived from an EMBL/GenBank/DDBJ whole genome shotgun (WGS) entry which is preliminary data.</text>
</comment>
<keyword evidence="2" id="KW-0560">Oxidoreductase</keyword>
<comment type="similarity">
    <text evidence="1">Belongs to the nitroreductase family.</text>
</comment>
<dbReference type="Pfam" id="PF00881">
    <property type="entry name" value="Nitroreductase"/>
    <property type="match status" value="2"/>
</dbReference>
<dbReference type="InterPro" id="IPR000415">
    <property type="entry name" value="Nitroreductase-like"/>
</dbReference>
<keyword evidence="5" id="KW-1185">Reference proteome</keyword>
<dbReference type="EMBL" id="JAUOEK010000072">
    <property type="protein sequence ID" value="MDO5969493.1"/>
    <property type="molecule type" value="Genomic_DNA"/>
</dbReference>
<organism evidence="4 5">
    <name type="scientific">Flavivirga aquimarina</name>
    <dbReference type="NCBI Taxonomy" id="2027862"/>
    <lineage>
        <taxon>Bacteria</taxon>
        <taxon>Pseudomonadati</taxon>
        <taxon>Bacteroidota</taxon>
        <taxon>Flavobacteriia</taxon>
        <taxon>Flavobacteriales</taxon>
        <taxon>Flavobacteriaceae</taxon>
        <taxon>Flavivirga</taxon>
    </lineage>
</organism>
<feature type="domain" description="Nitroreductase" evidence="3">
    <location>
        <begin position="221"/>
        <end position="308"/>
    </location>
</feature>
<feature type="domain" description="Nitroreductase" evidence="3">
    <location>
        <begin position="164"/>
        <end position="212"/>
    </location>
</feature>
<dbReference type="PANTHER" id="PTHR43673">
    <property type="entry name" value="NAD(P)H NITROREDUCTASE YDGI-RELATED"/>
    <property type="match status" value="1"/>
</dbReference>
<evidence type="ECO:0000256" key="1">
    <source>
        <dbReference type="ARBA" id="ARBA00007118"/>
    </source>
</evidence>
<dbReference type="CDD" id="cd02062">
    <property type="entry name" value="Nitro_FMN_reductase"/>
    <property type="match status" value="1"/>
</dbReference>
<evidence type="ECO:0000313" key="4">
    <source>
        <dbReference type="EMBL" id="MDO5969493.1"/>
    </source>
</evidence>